<keyword evidence="6" id="KW-0282">Flagellum</keyword>
<feature type="region of interest" description="Disordered" evidence="5">
    <location>
        <begin position="1"/>
        <end position="22"/>
    </location>
</feature>
<sequence length="137" mass="14219">MAVNVVSSSTNTNNTTNSQAAAASKTATVNYNSFLKLLIAQIKAQDPTDPMKASEQIAQLATFSQVEQSVKMNTNLENLIQSQGLAQASSVIGKTVTSADGSVSGVVKEVRIASDGVVATTTEGKQIMIESGIKIKG</sequence>
<dbReference type="InterPro" id="IPR005648">
    <property type="entry name" value="FlgD"/>
</dbReference>
<dbReference type="Proteomes" id="UP000528286">
    <property type="component" value="Unassembled WGS sequence"/>
</dbReference>
<evidence type="ECO:0000313" key="7">
    <source>
        <dbReference type="Proteomes" id="UP000528286"/>
    </source>
</evidence>
<evidence type="ECO:0000256" key="2">
    <source>
        <dbReference type="ARBA" id="ARBA00016013"/>
    </source>
</evidence>
<dbReference type="GO" id="GO:0044781">
    <property type="term" value="P:bacterial-type flagellum organization"/>
    <property type="evidence" value="ECO:0007669"/>
    <property type="project" value="UniProtKB-KW"/>
</dbReference>
<proteinExistence type="inferred from homology"/>
<dbReference type="NCBIfam" id="NF004670">
    <property type="entry name" value="PRK06009.1"/>
    <property type="match status" value="1"/>
</dbReference>
<keyword evidence="6" id="KW-0969">Cilium</keyword>
<accession>A0A7W6J590</accession>
<dbReference type="AlphaFoldDB" id="A0A7W6J590"/>
<evidence type="ECO:0000256" key="3">
    <source>
        <dbReference type="ARBA" id="ARBA00022795"/>
    </source>
</evidence>
<comment type="function">
    <text evidence="4">Required for flagellar hook formation. May act as a scaffolding protein.</text>
</comment>
<comment type="caution">
    <text evidence="6">The sequence shown here is derived from an EMBL/GenBank/DDBJ whole genome shotgun (WGS) entry which is preliminary data.</text>
</comment>
<comment type="similarity">
    <text evidence="1">Belongs to the FlgD family.</text>
</comment>
<evidence type="ECO:0000256" key="4">
    <source>
        <dbReference type="ARBA" id="ARBA00024746"/>
    </source>
</evidence>
<keyword evidence="6" id="KW-0966">Cell projection</keyword>
<dbReference type="RefSeq" id="WP_183365381.1">
    <property type="nucleotide sequence ID" value="NZ_JACIEZ010000002.1"/>
</dbReference>
<keyword evidence="3" id="KW-1005">Bacterial flagellum biogenesis</keyword>
<evidence type="ECO:0000256" key="1">
    <source>
        <dbReference type="ARBA" id="ARBA00010577"/>
    </source>
</evidence>
<organism evidence="6 7">
    <name type="scientific">Gellertiella hungarica</name>
    <dbReference type="NCBI Taxonomy" id="1572859"/>
    <lineage>
        <taxon>Bacteria</taxon>
        <taxon>Pseudomonadati</taxon>
        <taxon>Pseudomonadota</taxon>
        <taxon>Alphaproteobacteria</taxon>
        <taxon>Hyphomicrobiales</taxon>
        <taxon>Rhizobiaceae</taxon>
        <taxon>Gellertiella</taxon>
    </lineage>
</organism>
<name>A0A7W6J590_9HYPH</name>
<evidence type="ECO:0000256" key="5">
    <source>
        <dbReference type="SAM" id="MobiDB-lite"/>
    </source>
</evidence>
<dbReference type="EMBL" id="JACIEZ010000002">
    <property type="protein sequence ID" value="MBB4064143.1"/>
    <property type="molecule type" value="Genomic_DNA"/>
</dbReference>
<protein>
    <recommendedName>
        <fullName evidence="2">Basal-body rod modification protein FlgD</fullName>
    </recommendedName>
</protein>
<evidence type="ECO:0000313" key="6">
    <source>
        <dbReference type="EMBL" id="MBB4064143.1"/>
    </source>
</evidence>
<gene>
    <name evidence="6" type="ORF">GGR23_001320</name>
</gene>
<reference evidence="6 7" key="1">
    <citation type="submission" date="2020-08" db="EMBL/GenBank/DDBJ databases">
        <title>Genomic Encyclopedia of Type Strains, Phase IV (KMG-IV): sequencing the most valuable type-strain genomes for metagenomic binning, comparative biology and taxonomic classification.</title>
        <authorList>
            <person name="Goeker M."/>
        </authorList>
    </citation>
    <scope>NUCLEOTIDE SEQUENCE [LARGE SCALE GENOMIC DNA]</scope>
    <source>
        <strain evidence="6 7">DSM 29853</strain>
    </source>
</reference>
<dbReference type="Pfam" id="PF03963">
    <property type="entry name" value="FlgD"/>
    <property type="match status" value="1"/>
</dbReference>
<keyword evidence="7" id="KW-1185">Reference proteome</keyword>